<evidence type="ECO:0000313" key="1">
    <source>
        <dbReference type="EMBL" id="QJA52225.1"/>
    </source>
</evidence>
<organism evidence="1">
    <name type="scientific">viral metagenome</name>
    <dbReference type="NCBI Taxonomy" id="1070528"/>
    <lineage>
        <taxon>unclassified sequences</taxon>
        <taxon>metagenomes</taxon>
        <taxon>organismal metagenomes</taxon>
    </lineage>
</organism>
<gene>
    <name evidence="1" type="ORF">TM448A02535_0005</name>
</gene>
<protein>
    <submittedName>
        <fullName evidence="1">Uncharacterized protein</fullName>
    </submittedName>
</protein>
<dbReference type="EMBL" id="MT144323">
    <property type="protein sequence ID" value="QJA52225.1"/>
    <property type="molecule type" value="Genomic_DNA"/>
</dbReference>
<name>A0A6H1ZY86_9ZZZZ</name>
<dbReference type="AlphaFoldDB" id="A0A6H1ZY86"/>
<proteinExistence type="predicted"/>
<reference evidence="1" key="1">
    <citation type="submission" date="2020-03" db="EMBL/GenBank/DDBJ databases">
        <title>The deep terrestrial virosphere.</title>
        <authorList>
            <person name="Holmfeldt K."/>
            <person name="Nilsson E."/>
            <person name="Simone D."/>
            <person name="Lopez-Fernandez M."/>
            <person name="Wu X."/>
            <person name="de Brujin I."/>
            <person name="Lundin D."/>
            <person name="Andersson A."/>
            <person name="Bertilsson S."/>
            <person name="Dopson M."/>
        </authorList>
    </citation>
    <scope>NUCLEOTIDE SEQUENCE</scope>
    <source>
        <strain evidence="1">TM448A02535</strain>
    </source>
</reference>
<sequence>MIFKIRIGRWRFTATFAPVVDVKGVNSLLPDNRHILLWDFDNTTLGDITQELTSVQNTYKLPNIYVIETRKPNAKDVNMLSDNEIIALAKLNQLGNYNAYCFKAHDWRKTVEIIAYTRGVDWNYFKWGVFRKRFTLRVTPKESRRSKLIAVLPSPMKEDVKLEQLKSFVQYETLSDQYKLRLIRLG</sequence>
<accession>A0A6H1ZY86</accession>